<protein>
    <submittedName>
        <fullName evidence="2">Uncharacterized protein</fullName>
    </submittedName>
</protein>
<proteinExistence type="predicted"/>
<dbReference type="AlphaFoldDB" id="W9K3D9"/>
<dbReference type="EMBL" id="JH717900">
    <property type="protein sequence ID" value="EWZ38821.1"/>
    <property type="molecule type" value="Genomic_DNA"/>
</dbReference>
<dbReference type="Proteomes" id="UP000030766">
    <property type="component" value="Unassembled WGS sequence"/>
</dbReference>
<name>W9K3D9_FUSOX</name>
<organism evidence="2">
    <name type="scientific">Fusarium oxysporum Fo47</name>
    <dbReference type="NCBI Taxonomy" id="660027"/>
    <lineage>
        <taxon>Eukaryota</taxon>
        <taxon>Fungi</taxon>
        <taxon>Dikarya</taxon>
        <taxon>Ascomycota</taxon>
        <taxon>Pezizomycotina</taxon>
        <taxon>Sordariomycetes</taxon>
        <taxon>Hypocreomycetidae</taxon>
        <taxon>Hypocreales</taxon>
        <taxon>Nectriaceae</taxon>
        <taxon>Fusarium</taxon>
        <taxon>Fusarium oxysporum species complex</taxon>
    </lineage>
</organism>
<sequence length="43" mass="4714">METSRKIFSTSSHALSPASPPPPNFDPRIKISASLFLISETRV</sequence>
<feature type="region of interest" description="Disordered" evidence="1">
    <location>
        <begin position="1"/>
        <end position="26"/>
    </location>
</feature>
<dbReference type="VEuPathDB" id="FungiDB:FOZG_08081"/>
<reference evidence="2" key="2">
    <citation type="submission" date="2012-06" db="EMBL/GenBank/DDBJ databases">
        <title>Annotation of the Genome Sequence of Fusarium oxysporum Fo47.</title>
        <authorList>
            <consortium name="The Broad Institute Genomics Platform"/>
            <person name="Ma L.-J."/>
            <person name="Corby-Kistler H."/>
            <person name="Broz K."/>
            <person name="Gale L.R."/>
            <person name="Jonkers W."/>
            <person name="O'Donnell K."/>
            <person name="Ploetz R."/>
            <person name="Steinberg C."/>
            <person name="Schwartz D.C."/>
            <person name="VanEtten H."/>
            <person name="Zhou S."/>
            <person name="Young S.K."/>
            <person name="Zeng Q."/>
            <person name="Gargeya S."/>
            <person name="Fitzgerald M."/>
            <person name="Abouelleil A."/>
            <person name="Alvarado L."/>
            <person name="Chapman S.B."/>
            <person name="Gainer-Dewar J."/>
            <person name="Goldberg J."/>
            <person name="Griggs A."/>
            <person name="Gujja S."/>
            <person name="Hansen M."/>
            <person name="Howarth C."/>
            <person name="Imamovic A."/>
            <person name="Ireland A."/>
            <person name="Larimer J."/>
            <person name="McCowan C."/>
            <person name="Murphy C."/>
            <person name="Pearson M."/>
            <person name="Poon T.W."/>
            <person name="Priest M."/>
            <person name="Roberts A."/>
            <person name="Saif S."/>
            <person name="Shea T."/>
            <person name="Sykes S."/>
            <person name="Wortman J."/>
            <person name="Nusbaum C."/>
            <person name="Birren B."/>
        </authorList>
    </citation>
    <scope>NUCLEOTIDE SEQUENCE</scope>
    <source>
        <strain evidence="2">Fo47</strain>
    </source>
</reference>
<reference evidence="2" key="1">
    <citation type="submission" date="2011-06" db="EMBL/GenBank/DDBJ databases">
        <title>The Genome Sequence of Fusarium oxysporum Fo47.</title>
        <authorList>
            <consortium name="The Broad Institute Genome Sequencing Platform"/>
            <person name="Ma L.-J."/>
            <person name="Gale L.R."/>
            <person name="Schwartz D.C."/>
            <person name="Zhou S."/>
            <person name="Corby-Kistler H."/>
            <person name="Young S.K."/>
            <person name="Zeng Q."/>
            <person name="Gargeya S."/>
            <person name="Fitzgerald M."/>
            <person name="Haas B."/>
            <person name="Abouelleil A."/>
            <person name="Alvarado L."/>
            <person name="Arachchi H.M."/>
            <person name="Berlin A."/>
            <person name="Brown A."/>
            <person name="Chapman S.B."/>
            <person name="Chen Z."/>
            <person name="Dunbar C."/>
            <person name="Freedman E."/>
            <person name="Gearin G."/>
            <person name="Gellesch M."/>
            <person name="Goldberg J."/>
            <person name="Griggs A."/>
            <person name="Gujja S."/>
            <person name="Heiman D."/>
            <person name="Howarth C."/>
            <person name="Larson L."/>
            <person name="Lui A."/>
            <person name="MacDonald P.J.P."/>
            <person name="Mehta T."/>
            <person name="Montmayeur A."/>
            <person name="Murphy C."/>
            <person name="Neiman D."/>
            <person name="Pearson M."/>
            <person name="Priest M."/>
            <person name="Roberts A."/>
            <person name="Saif S."/>
            <person name="Shea T."/>
            <person name="Shenoy N."/>
            <person name="Sisk P."/>
            <person name="Stolte C."/>
            <person name="Sykes S."/>
            <person name="Wortman J."/>
            <person name="Nusbaum C."/>
            <person name="Birren B."/>
        </authorList>
    </citation>
    <scope>NUCLEOTIDE SEQUENCE [LARGE SCALE GENOMIC DNA]</scope>
    <source>
        <strain evidence="2">Fo47</strain>
    </source>
</reference>
<gene>
    <name evidence="2" type="ORF">FOZG_08081</name>
</gene>
<accession>W9K3D9</accession>
<evidence type="ECO:0000313" key="2">
    <source>
        <dbReference type="EMBL" id="EWZ38821.1"/>
    </source>
</evidence>
<dbReference type="HOGENOM" id="CLU_3242200_0_0_1"/>
<evidence type="ECO:0000256" key="1">
    <source>
        <dbReference type="SAM" id="MobiDB-lite"/>
    </source>
</evidence>